<keyword evidence="3" id="KW-0804">Transcription</keyword>
<dbReference type="Pfam" id="PF00392">
    <property type="entry name" value="GntR"/>
    <property type="match status" value="1"/>
</dbReference>
<dbReference type="AlphaFoldDB" id="A0A1I1KNX5"/>
<dbReference type="Pfam" id="PF07729">
    <property type="entry name" value="FCD"/>
    <property type="match status" value="1"/>
</dbReference>
<gene>
    <name evidence="5" type="ORF">SAMN05421848_2097</name>
</gene>
<dbReference type="OrthoDB" id="1040417at2"/>
<evidence type="ECO:0000259" key="4">
    <source>
        <dbReference type="PROSITE" id="PS50949"/>
    </source>
</evidence>
<dbReference type="PANTHER" id="PTHR43537">
    <property type="entry name" value="TRANSCRIPTIONAL REGULATOR, GNTR FAMILY"/>
    <property type="match status" value="1"/>
</dbReference>
<dbReference type="Proteomes" id="UP000199046">
    <property type="component" value="Unassembled WGS sequence"/>
</dbReference>
<dbReference type="InterPro" id="IPR036390">
    <property type="entry name" value="WH_DNA-bd_sf"/>
</dbReference>
<dbReference type="InterPro" id="IPR008920">
    <property type="entry name" value="TF_FadR/GntR_C"/>
</dbReference>
<dbReference type="InterPro" id="IPR011711">
    <property type="entry name" value="GntR_C"/>
</dbReference>
<dbReference type="EMBL" id="FOLY01000004">
    <property type="protein sequence ID" value="SFC62479.1"/>
    <property type="molecule type" value="Genomic_DNA"/>
</dbReference>
<dbReference type="CDD" id="cd07377">
    <property type="entry name" value="WHTH_GntR"/>
    <property type="match status" value="1"/>
</dbReference>
<evidence type="ECO:0000256" key="1">
    <source>
        <dbReference type="ARBA" id="ARBA00023015"/>
    </source>
</evidence>
<dbReference type="SUPFAM" id="SSF46785">
    <property type="entry name" value="Winged helix' DNA-binding domain"/>
    <property type="match status" value="1"/>
</dbReference>
<dbReference type="InterPro" id="IPR000524">
    <property type="entry name" value="Tscrpt_reg_HTH_GntR"/>
</dbReference>
<dbReference type="PROSITE" id="PS50949">
    <property type="entry name" value="HTH_GNTR"/>
    <property type="match status" value="1"/>
</dbReference>
<evidence type="ECO:0000313" key="6">
    <source>
        <dbReference type="Proteomes" id="UP000199046"/>
    </source>
</evidence>
<dbReference type="SUPFAM" id="SSF48008">
    <property type="entry name" value="GntR ligand-binding domain-like"/>
    <property type="match status" value="1"/>
</dbReference>
<dbReference type="RefSeq" id="WP_090133691.1">
    <property type="nucleotide sequence ID" value="NZ_FOLY01000004.1"/>
</dbReference>
<keyword evidence="1" id="KW-0805">Transcription regulation</keyword>
<evidence type="ECO:0000256" key="2">
    <source>
        <dbReference type="ARBA" id="ARBA00023125"/>
    </source>
</evidence>
<dbReference type="SMART" id="SM00345">
    <property type="entry name" value="HTH_GNTR"/>
    <property type="match status" value="1"/>
</dbReference>
<dbReference type="PRINTS" id="PR00035">
    <property type="entry name" value="HTHGNTR"/>
</dbReference>
<dbReference type="GO" id="GO:0003700">
    <property type="term" value="F:DNA-binding transcription factor activity"/>
    <property type="evidence" value="ECO:0007669"/>
    <property type="project" value="InterPro"/>
</dbReference>
<organism evidence="5 6">
    <name type="scientific">Kushneria avicenniae</name>
    <dbReference type="NCBI Taxonomy" id="402385"/>
    <lineage>
        <taxon>Bacteria</taxon>
        <taxon>Pseudomonadati</taxon>
        <taxon>Pseudomonadota</taxon>
        <taxon>Gammaproteobacteria</taxon>
        <taxon>Oceanospirillales</taxon>
        <taxon>Halomonadaceae</taxon>
        <taxon>Kushneria</taxon>
    </lineage>
</organism>
<proteinExistence type="predicted"/>
<keyword evidence="6" id="KW-1185">Reference proteome</keyword>
<accession>A0A1I1KNX5</accession>
<evidence type="ECO:0000256" key="3">
    <source>
        <dbReference type="ARBA" id="ARBA00023163"/>
    </source>
</evidence>
<dbReference type="STRING" id="402385.SAMN05421848_2097"/>
<dbReference type="InterPro" id="IPR036388">
    <property type="entry name" value="WH-like_DNA-bd_sf"/>
</dbReference>
<dbReference type="SMART" id="SM00895">
    <property type="entry name" value="FCD"/>
    <property type="match status" value="1"/>
</dbReference>
<sequence length="256" mass="28493">MTERAGEEGSEIPRGAEKVFGYFRDQILSGALAPGDRLPSERELALSLGVGRPLLREVMRSLDMLGVLDIRHGKGAFVARANFGMLSDFFTLYLTQEKSALDDVMQARIAIECQAIRLACDRATDADISRIETCFTQLTQTVDDPERGGLSDYEFHIAIVEASHSKTLIALYHAISTMLLKSHVERRRTTANAPEIVESHIDSHRQVFLAIVEGDGEMAHQRLREHFAIGDELRRRSIIAAHRKSGSSTCSIDNEK</sequence>
<dbReference type="Gene3D" id="1.20.120.530">
    <property type="entry name" value="GntR ligand-binding domain-like"/>
    <property type="match status" value="1"/>
</dbReference>
<name>A0A1I1KNX5_9GAMM</name>
<protein>
    <submittedName>
        <fullName evidence="5">Transcriptional regulator, GntR family</fullName>
    </submittedName>
</protein>
<dbReference type="Gene3D" id="1.10.10.10">
    <property type="entry name" value="Winged helix-like DNA-binding domain superfamily/Winged helix DNA-binding domain"/>
    <property type="match status" value="1"/>
</dbReference>
<dbReference type="GO" id="GO:0003677">
    <property type="term" value="F:DNA binding"/>
    <property type="evidence" value="ECO:0007669"/>
    <property type="project" value="UniProtKB-KW"/>
</dbReference>
<dbReference type="PANTHER" id="PTHR43537:SF5">
    <property type="entry name" value="UXU OPERON TRANSCRIPTIONAL REGULATOR"/>
    <property type="match status" value="1"/>
</dbReference>
<reference evidence="6" key="1">
    <citation type="submission" date="2016-10" db="EMBL/GenBank/DDBJ databases">
        <authorList>
            <person name="Varghese N."/>
            <person name="Submissions S."/>
        </authorList>
    </citation>
    <scope>NUCLEOTIDE SEQUENCE [LARGE SCALE GENOMIC DNA]</scope>
    <source>
        <strain evidence="6">DSM 23439</strain>
    </source>
</reference>
<evidence type="ECO:0000313" key="5">
    <source>
        <dbReference type="EMBL" id="SFC62479.1"/>
    </source>
</evidence>
<keyword evidence="2" id="KW-0238">DNA-binding</keyword>
<feature type="domain" description="HTH gntR-type" evidence="4">
    <location>
        <begin position="13"/>
        <end position="81"/>
    </location>
</feature>